<dbReference type="InterPro" id="IPR052929">
    <property type="entry name" value="RNase_H-like_EbsB-rel"/>
</dbReference>
<feature type="domain" description="RNase H type-1" evidence="1">
    <location>
        <begin position="123"/>
        <end position="184"/>
    </location>
</feature>
<dbReference type="Pfam" id="PF13456">
    <property type="entry name" value="RVT_3"/>
    <property type="match status" value="1"/>
</dbReference>
<comment type="caution">
    <text evidence="2">The sequence shown here is derived from an EMBL/GenBank/DDBJ whole genome shotgun (WGS) entry which is preliminary data.</text>
</comment>
<keyword evidence="3" id="KW-1185">Reference proteome</keyword>
<protein>
    <recommendedName>
        <fullName evidence="1">RNase H type-1 domain-containing protein</fullName>
    </recommendedName>
</protein>
<organism evidence="2 3">
    <name type="scientific">Dipteronia dyeriana</name>
    <dbReference type="NCBI Taxonomy" id="168575"/>
    <lineage>
        <taxon>Eukaryota</taxon>
        <taxon>Viridiplantae</taxon>
        <taxon>Streptophyta</taxon>
        <taxon>Embryophyta</taxon>
        <taxon>Tracheophyta</taxon>
        <taxon>Spermatophyta</taxon>
        <taxon>Magnoliopsida</taxon>
        <taxon>eudicotyledons</taxon>
        <taxon>Gunneridae</taxon>
        <taxon>Pentapetalae</taxon>
        <taxon>rosids</taxon>
        <taxon>malvids</taxon>
        <taxon>Sapindales</taxon>
        <taxon>Sapindaceae</taxon>
        <taxon>Hippocastanoideae</taxon>
        <taxon>Acereae</taxon>
        <taxon>Dipteronia</taxon>
    </lineage>
</organism>
<dbReference type="InterPro" id="IPR002156">
    <property type="entry name" value="RNaseH_domain"/>
</dbReference>
<dbReference type="Proteomes" id="UP001280121">
    <property type="component" value="Unassembled WGS sequence"/>
</dbReference>
<gene>
    <name evidence="2" type="ORF">Ddye_026218</name>
</gene>
<evidence type="ECO:0000259" key="1">
    <source>
        <dbReference type="Pfam" id="PF13456"/>
    </source>
</evidence>
<proteinExistence type="predicted"/>
<dbReference type="PANTHER" id="PTHR47074:SF48">
    <property type="entry name" value="POLYNUCLEOTIDYL TRANSFERASE, RIBONUCLEASE H-LIKE SUPERFAMILY PROTEIN"/>
    <property type="match status" value="1"/>
</dbReference>
<accession>A0AAD9TML2</accession>
<evidence type="ECO:0000313" key="3">
    <source>
        <dbReference type="Proteomes" id="UP001280121"/>
    </source>
</evidence>
<dbReference type="GO" id="GO:0004523">
    <property type="term" value="F:RNA-DNA hybrid ribonuclease activity"/>
    <property type="evidence" value="ECO:0007669"/>
    <property type="project" value="InterPro"/>
</dbReference>
<dbReference type="PANTHER" id="PTHR47074">
    <property type="entry name" value="BNAC02G40300D PROTEIN"/>
    <property type="match status" value="1"/>
</dbReference>
<dbReference type="AlphaFoldDB" id="A0AAD9TML2"/>
<sequence length="215" mass="24133">MLVHNGFPATLRFEVSIETSLTSLIAPAPWVWRNWRCSTIVWRVWSLRNAKTHGAPYADVCDVFDWAKCFFLEYKECNVGEAQHRSVVCRKNVTWSPPSPGLFKVNCDAAIDVRGGRIGSAKTGLCPCNVESDAEVVVRWINDGSHLDSMCGAILADISLISSEMIGMSFNYVPRQANRVAHMLDQNALLLTDDRFWMEEYPCCVTKVVQADMPV</sequence>
<name>A0AAD9TML2_9ROSI</name>
<dbReference type="GO" id="GO:0003676">
    <property type="term" value="F:nucleic acid binding"/>
    <property type="evidence" value="ECO:0007669"/>
    <property type="project" value="InterPro"/>
</dbReference>
<reference evidence="2" key="1">
    <citation type="journal article" date="2023" name="Plant J.">
        <title>Genome sequences and population genomics provide insights into the demographic history, inbreeding, and mutation load of two 'living fossil' tree species of Dipteronia.</title>
        <authorList>
            <person name="Feng Y."/>
            <person name="Comes H.P."/>
            <person name="Chen J."/>
            <person name="Zhu S."/>
            <person name="Lu R."/>
            <person name="Zhang X."/>
            <person name="Li P."/>
            <person name="Qiu J."/>
            <person name="Olsen K.M."/>
            <person name="Qiu Y."/>
        </authorList>
    </citation>
    <scope>NUCLEOTIDE SEQUENCE</scope>
    <source>
        <strain evidence="2">KIB01</strain>
    </source>
</reference>
<evidence type="ECO:0000313" key="2">
    <source>
        <dbReference type="EMBL" id="KAK2638423.1"/>
    </source>
</evidence>
<dbReference type="EMBL" id="JANJYI010000008">
    <property type="protein sequence ID" value="KAK2638423.1"/>
    <property type="molecule type" value="Genomic_DNA"/>
</dbReference>